<evidence type="ECO:0000313" key="2">
    <source>
        <dbReference type="Proteomes" id="UP000434957"/>
    </source>
</evidence>
<gene>
    <name evidence="1" type="ORF">PR003_g22466</name>
</gene>
<accession>A0A6A4D9P6</accession>
<name>A0A6A4D9P6_9STRA</name>
<keyword evidence="2" id="KW-1185">Reference proteome</keyword>
<reference evidence="1 2" key="1">
    <citation type="submission" date="2018-08" db="EMBL/GenBank/DDBJ databases">
        <title>Genomic investigation of the strawberry pathogen Phytophthora fragariae indicates pathogenicity is determined by transcriptional variation in three key races.</title>
        <authorList>
            <person name="Adams T.M."/>
            <person name="Armitage A.D."/>
            <person name="Sobczyk M.K."/>
            <person name="Bates H.J."/>
            <person name="Dunwell J.M."/>
            <person name="Nellist C.F."/>
            <person name="Harrison R.J."/>
        </authorList>
    </citation>
    <scope>NUCLEOTIDE SEQUENCE [LARGE SCALE GENOMIC DNA]</scope>
    <source>
        <strain evidence="1 2">SCRP333</strain>
    </source>
</reference>
<dbReference type="Proteomes" id="UP000434957">
    <property type="component" value="Unassembled WGS sequence"/>
</dbReference>
<proteinExistence type="predicted"/>
<sequence length="37" mass="4310">MDDWLKTLAVKLRLQGRLGHCREDECTLAPAKYDTYV</sequence>
<dbReference type="AlphaFoldDB" id="A0A6A4D9P6"/>
<dbReference type="EMBL" id="QXFT01002229">
    <property type="protein sequence ID" value="KAE9301652.1"/>
    <property type="molecule type" value="Genomic_DNA"/>
</dbReference>
<organism evidence="1 2">
    <name type="scientific">Phytophthora rubi</name>
    <dbReference type="NCBI Taxonomy" id="129364"/>
    <lineage>
        <taxon>Eukaryota</taxon>
        <taxon>Sar</taxon>
        <taxon>Stramenopiles</taxon>
        <taxon>Oomycota</taxon>
        <taxon>Peronosporomycetes</taxon>
        <taxon>Peronosporales</taxon>
        <taxon>Peronosporaceae</taxon>
        <taxon>Phytophthora</taxon>
    </lineage>
</organism>
<evidence type="ECO:0000313" key="1">
    <source>
        <dbReference type="EMBL" id="KAE9301652.1"/>
    </source>
</evidence>
<comment type="caution">
    <text evidence="1">The sequence shown here is derived from an EMBL/GenBank/DDBJ whole genome shotgun (WGS) entry which is preliminary data.</text>
</comment>
<protein>
    <submittedName>
        <fullName evidence="1">Uncharacterized protein</fullName>
    </submittedName>
</protein>